<dbReference type="AlphaFoldDB" id="A0A4Q7J7D8"/>
<dbReference type="Pfam" id="PF11716">
    <property type="entry name" value="MDMPI_N"/>
    <property type="match status" value="1"/>
</dbReference>
<dbReference type="SUPFAM" id="SSF109854">
    <property type="entry name" value="DinB/YfiT-like putative metalloenzymes"/>
    <property type="match status" value="1"/>
</dbReference>
<dbReference type="RefSeq" id="WP_130476524.1">
    <property type="nucleotide sequence ID" value="NZ_SFCC01000008.1"/>
</dbReference>
<organism evidence="2 3">
    <name type="scientific">Amycolatopsis suaedae</name>
    <dbReference type="NCBI Taxonomy" id="2510978"/>
    <lineage>
        <taxon>Bacteria</taxon>
        <taxon>Bacillati</taxon>
        <taxon>Actinomycetota</taxon>
        <taxon>Actinomycetes</taxon>
        <taxon>Pseudonocardiales</taxon>
        <taxon>Pseudonocardiaceae</taxon>
        <taxon>Amycolatopsis</taxon>
    </lineage>
</organism>
<name>A0A4Q7J7D8_9PSEU</name>
<dbReference type="GO" id="GO:0046872">
    <property type="term" value="F:metal ion binding"/>
    <property type="evidence" value="ECO:0007669"/>
    <property type="project" value="InterPro"/>
</dbReference>
<evidence type="ECO:0000259" key="1">
    <source>
        <dbReference type="Pfam" id="PF11716"/>
    </source>
</evidence>
<sequence>MIREDFLAAARAAGELLRDPAVAARWDEPSALADFTVGGLAEHLAFQVLALPDLLDSPTPAEPTVPVLGHYERAEWIDADLDAEFNVNIRRGGEQQAAEGHAAMVARFDAALATMAERLPEADNRPMRLPFWGPWSLLLEDLLLTRLMELAVHSDDLAVSVGVATPELPDSASERVIDLLSRLAVRRHGPTSVLRALSRAERAPGTIAAF</sequence>
<dbReference type="InterPro" id="IPR034660">
    <property type="entry name" value="DinB/YfiT-like"/>
</dbReference>
<dbReference type="InterPro" id="IPR024344">
    <property type="entry name" value="MDMPI_metal-binding"/>
</dbReference>
<comment type="caution">
    <text evidence="2">The sequence shown here is derived from an EMBL/GenBank/DDBJ whole genome shotgun (WGS) entry which is preliminary data.</text>
</comment>
<protein>
    <recommendedName>
        <fullName evidence="1">Mycothiol-dependent maleylpyruvate isomerase metal-binding domain-containing protein</fullName>
    </recommendedName>
</protein>
<dbReference type="Proteomes" id="UP000292003">
    <property type="component" value="Unassembled WGS sequence"/>
</dbReference>
<feature type="domain" description="Mycothiol-dependent maleylpyruvate isomerase metal-binding" evidence="1">
    <location>
        <begin position="8"/>
        <end position="158"/>
    </location>
</feature>
<evidence type="ECO:0000313" key="3">
    <source>
        <dbReference type="Proteomes" id="UP000292003"/>
    </source>
</evidence>
<dbReference type="OrthoDB" id="3213216at2"/>
<proteinExistence type="predicted"/>
<evidence type="ECO:0000313" key="2">
    <source>
        <dbReference type="EMBL" id="RZQ62786.1"/>
    </source>
</evidence>
<dbReference type="Gene3D" id="1.20.120.450">
    <property type="entry name" value="dinb family like domain"/>
    <property type="match status" value="1"/>
</dbReference>
<keyword evidence="3" id="KW-1185">Reference proteome</keyword>
<reference evidence="2 3" key="1">
    <citation type="submission" date="2019-02" db="EMBL/GenBank/DDBJ databases">
        <title>Draft genome sequence of Amycolatopsis sp. 8-3EHSu isolated from roots of Suaeda maritima.</title>
        <authorList>
            <person name="Duangmal K."/>
            <person name="Chantavorakit T."/>
        </authorList>
    </citation>
    <scope>NUCLEOTIDE SEQUENCE [LARGE SCALE GENOMIC DNA]</scope>
    <source>
        <strain evidence="2 3">8-3EHSu</strain>
    </source>
</reference>
<dbReference type="EMBL" id="SFCC01000008">
    <property type="protein sequence ID" value="RZQ62786.1"/>
    <property type="molecule type" value="Genomic_DNA"/>
</dbReference>
<gene>
    <name evidence="2" type="ORF">EWH70_17740</name>
</gene>
<accession>A0A4Q7J7D8</accession>